<dbReference type="Proteomes" id="UP000199228">
    <property type="component" value="Unassembled WGS sequence"/>
</dbReference>
<accession>A0A1G6BTI5</accession>
<dbReference type="InterPro" id="IPR036979">
    <property type="entry name" value="CM_dom_sf"/>
</dbReference>
<evidence type="ECO:0000313" key="6">
    <source>
        <dbReference type="Proteomes" id="UP000199228"/>
    </source>
</evidence>
<dbReference type="PANTHER" id="PTHR38041">
    <property type="entry name" value="CHORISMATE MUTASE"/>
    <property type="match status" value="1"/>
</dbReference>
<evidence type="ECO:0000259" key="3">
    <source>
        <dbReference type="PROSITE" id="PS51168"/>
    </source>
</evidence>
<dbReference type="GO" id="GO:0009697">
    <property type="term" value="P:salicylic acid biosynthetic process"/>
    <property type="evidence" value="ECO:0007669"/>
    <property type="project" value="TreeGrafter"/>
</dbReference>
<dbReference type="PROSITE" id="PS51671">
    <property type="entry name" value="ACT"/>
    <property type="match status" value="1"/>
</dbReference>
<evidence type="ECO:0000313" key="5">
    <source>
        <dbReference type="EMBL" id="SDB23951.1"/>
    </source>
</evidence>
<dbReference type="InterPro" id="IPR051331">
    <property type="entry name" value="Chorismate_mutase-related"/>
</dbReference>
<organism evidence="5 6">
    <name type="scientific">Eubacterium oxidoreducens</name>
    <dbReference type="NCBI Taxonomy" id="1732"/>
    <lineage>
        <taxon>Bacteria</taxon>
        <taxon>Bacillati</taxon>
        <taxon>Bacillota</taxon>
        <taxon>Clostridia</taxon>
        <taxon>Eubacteriales</taxon>
        <taxon>Eubacteriaceae</taxon>
        <taxon>Eubacterium</taxon>
    </lineage>
</organism>
<sequence length="286" mass="32992">MTLDEIRHNIDRVDKEIKALFQERMELADQVAQVKAQTGDDIFKPDREIAIIDRLTTDIEPDIKKEYIALIKRIMEVSRKYQYGRTLELRDCLDLTWLTEEPSLSQIAMKKSELYICNMVSKDLVTTVDEFAQVGQLIQNKQVDAGIGILEDVSISASKELHSMLVNEHLYINRCDIVNDSGVRKKVVLFSPHLVVLPNHNRIKIMFVCRNKSGSIASIFSMISDYNVNLTEIHSQPNEQLEWNYEFYAEIEANLLSKETQALIFQLMNETYAFQILGSYNCEGDF</sequence>
<dbReference type="SMART" id="SM00830">
    <property type="entry name" value="CM_2"/>
    <property type="match status" value="1"/>
</dbReference>
<dbReference type="SUPFAM" id="SSF48600">
    <property type="entry name" value="Chorismate mutase II"/>
    <property type="match status" value="1"/>
</dbReference>
<reference evidence="5 6" key="1">
    <citation type="submission" date="2016-10" db="EMBL/GenBank/DDBJ databases">
        <authorList>
            <person name="de Groot N.N."/>
        </authorList>
    </citation>
    <scope>NUCLEOTIDE SEQUENCE [LARGE SCALE GENOMIC DNA]</scope>
    <source>
        <strain evidence="5 6">DSM 3217</strain>
    </source>
</reference>
<dbReference type="Gene3D" id="1.20.59.10">
    <property type="entry name" value="Chorismate mutase"/>
    <property type="match status" value="1"/>
</dbReference>
<dbReference type="RefSeq" id="WP_090174026.1">
    <property type="nucleotide sequence ID" value="NZ_FMXR01000012.1"/>
</dbReference>
<feature type="domain" description="Chorismate mutase" evidence="3">
    <location>
        <begin position="1"/>
        <end position="86"/>
    </location>
</feature>
<dbReference type="OrthoDB" id="9802281at2"/>
<dbReference type="InterPro" id="IPR002912">
    <property type="entry name" value="ACT_dom"/>
</dbReference>
<dbReference type="EMBL" id="FMXR01000012">
    <property type="protein sequence ID" value="SDB23951.1"/>
    <property type="molecule type" value="Genomic_DNA"/>
</dbReference>
<evidence type="ECO:0000259" key="4">
    <source>
        <dbReference type="PROSITE" id="PS51671"/>
    </source>
</evidence>
<keyword evidence="2" id="KW-0175">Coiled coil</keyword>
<dbReference type="GO" id="GO:0004106">
    <property type="term" value="F:chorismate mutase activity"/>
    <property type="evidence" value="ECO:0007669"/>
    <property type="project" value="InterPro"/>
</dbReference>
<dbReference type="PIRSF" id="PIRSF001500">
    <property type="entry name" value="Chor_mut_pdt_Ppr"/>
    <property type="match status" value="1"/>
</dbReference>
<dbReference type="GO" id="GO:0004664">
    <property type="term" value="F:prephenate dehydratase activity"/>
    <property type="evidence" value="ECO:0007669"/>
    <property type="project" value="InterPro"/>
</dbReference>
<dbReference type="InterPro" id="IPR008242">
    <property type="entry name" value="Chor_mutase/pphenate_deHydtase"/>
</dbReference>
<dbReference type="STRING" id="1732.SAMN02910417_01798"/>
<keyword evidence="6" id="KW-1185">Reference proteome</keyword>
<dbReference type="Gene3D" id="3.30.70.260">
    <property type="match status" value="1"/>
</dbReference>
<protein>
    <submittedName>
        <fullName evidence="5">Chorismate mutase / prephenate dehydratase</fullName>
    </submittedName>
</protein>
<feature type="coiled-coil region" evidence="2">
    <location>
        <begin position="3"/>
        <end position="37"/>
    </location>
</feature>
<feature type="domain" description="ACT" evidence="4">
    <location>
        <begin position="204"/>
        <end position="281"/>
    </location>
</feature>
<dbReference type="GO" id="GO:0009094">
    <property type="term" value="P:L-phenylalanine biosynthetic process"/>
    <property type="evidence" value="ECO:0007669"/>
    <property type="project" value="UniProtKB-UniPathway"/>
</dbReference>
<dbReference type="UniPathway" id="UPA00121">
    <property type="reaction ID" value="UER00345"/>
</dbReference>
<dbReference type="AlphaFoldDB" id="A0A1G6BTI5"/>
<dbReference type="InterPro" id="IPR045865">
    <property type="entry name" value="ACT-like_dom_sf"/>
</dbReference>
<dbReference type="SUPFAM" id="SSF55021">
    <property type="entry name" value="ACT-like"/>
    <property type="match status" value="1"/>
</dbReference>
<dbReference type="InterPro" id="IPR036263">
    <property type="entry name" value="Chorismate_II_sf"/>
</dbReference>
<evidence type="ECO:0000256" key="1">
    <source>
        <dbReference type="ARBA" id="ARBA00023235"/>
    </source>
</evidence>
<keyword evidence="1" id="KW-0413">Isomerase</keyword>
<evidence type="ECO:0000256" key="2">
    <source>
        <dbReference type="SAM" id="Coils"/>
    </source>
</evidence>
<name>A0A1G6BTI5_EUBOX</name>
<dbReference type="Pfam" id="PF01817">
    <property type="entry name" value="CM_2"/>
    <property type="match status" value="1"/>
</dbReference>
<dbReference type="PANTHER" id="PTHR38041:SF1">
    <property type="entry name" value="CHORISMATE MUTASE"/>
    <property type="match status" value="1"/>
</dbReference>
<proteinExistence type="predicted"/>
<dbReference type="InterPro" id="IPR002701">
    <property type="entry name" value="CM_II_prokaryot"/>
</dbReference>
<dbReference type="GO" id="GO:0046417">
    <property type="term" value="P:chorismate metabolic process"/>
    <property type="evidence" value="ECO:0007669"/>
    <property type="project" value="InterPro"/>
</dbReference>
<gene>
    <name evidence="5" type="ORF">SAMN02910417_01798</name>
</gene>
<dbReference type="PROSITE" id="PS51168">
    <property type="entry name" value="CHORISMATE_MUT_2"/>
    <property type="match status" value="1"/>
</dbReference>